<dbReference type="InterPro" id="IPR002931">
    <property type="entry name" value="Transglutaminase-like"/>
</dbReference>
<feature type="transmembrane region" description="Helical" evidence="1">
    <location>
        <begin position="169"/>
        <end position="190"/>
    </location>
</feature>
<dbReference type="RefSeq" id="WP_382396182.1">
    <property type="nucleotide sequence ID" value="NZ_JBHTCQ010000004.1"/>
</dbReference>
<dbReference type="PANTHER" id="PTHR42736:SF1">
    <property type="entry name" value="PROTEIN-GLUTAMINE GAMMA-GLUTAMYLTRANSFERASE"/>
    <property type="match status" value="1"/>
</dbReference>
<keyword evidence="4" id="KW-1185">Reference proteome</keyword>
<dbReference type="InterPro" id="IPR021878">
    <property type="entry name" value="TgpA_N"/>
</dbReference>
<feature type="transmembrane region" description="Helical" evidence="1">
    <location>
        <begin position="145"/>
        <end position="163"/>
    </location>
</feature>
<keyword evidence="1" id="KW-0472">Membrane</keyword>
<dbReference type="Proteomes" id="UP001596455">
    <property type="component" value="Unassembled WGS sequence"/>
</dbReference>
<accession>A0ABW2QHD4</accession>
<evidence type="ECO:0000313" key="4">
    <source>
        <dbReference type="Proteomes" id="UP001596455"/>
    </source>
</evidence>
<reference evidence="4" key="1">
    <citation type="journal article" date="2019" name="Int. J. Syst. Evol. Microbiol.">
        <title>The Global Catalogue of Microorganisms (GCM) 10K type strain sequencing project: providing services to taxonomists for standard genome sequencing and annotation.</title>
        <authorList>
            <consortium name="The Broad Institute Genomics Platform"/>
            <consortium name="The Broad Institute Genome Sequencing Center for Infectious Disease"/>
            <person name="Wu L."/>
            <person name="Ma J."/>
        </authorList>
    </citation>
    <scope>NUCLEOTIDE SEQUENCE [LARGE SCALE GENOMIC DNA]</scope>
    <source>
        <strain evidence="4">JCM 1490</strain>
    </source>
</reference>
<proteinExistence type="predicted"/>
<sequence length="787" mass="83246">MLARSAWREALLAMVATVVASWPVQLLLDGSGWVWQMLPGLVAVAVTGSLARGLRLPQLVVLVVPMLAGWTALAWVFVPQTLVLGLPWQASLAAAGDLVLAGAETIRTETVPAPERPGLAFIVAASMVGVGWAVDALAVTLRSPALAGMPLVLALVFGASGTGEPLHPLYFLGAAGAWLLLMARQSLLAARAWATRRRAAPAPLPGDEAASPSGGHRRWATSLGAGSVVLAVVLAGLVPHLAPRAVLQGLGSASSGSSLVQFTESFDLAADLRDRSQRPVLRYRAEDEVTPLRVVASHRYAGGQWWPTGQQDEPHEGPDSLVERDDVERGAHAITVLANGLGAPQVAVPYPLVEADFGDIEWEEDERTGAVRVARRPGSYEATFAEVEGHLPDDVGVGPAAGTVEPDLLRVDPTSRDVVLDELGEVLEDAEPEIAANELMVAREIQSHLRGPDFRYSLTLAAPAPIAPASPDSAAPEDMTDPEYDPITHFLTTKVGYCTHYATAMVMMARAAGIPARLALGFLPGAEQDDGSYVVVAADAHAWPELYISGLGWTRFEPTPAVRTGTAPLYLTDADIAAPLPAPETTPGPTAEAPAEIPTQEQTDVAAPVPSWTERAGRIAGPAVIAMAAITAVLLVVPTAGRLRRTARRRSARDAAGRTEGEWRFLVDSLDDLGVPMPGGATPRRAGAHYARRAGLAGDEKSALERVVARVERARYAPVTDAGETADGAMARDVRTVLHAARTQLARRERIAVALWPRSGREALKAIGDRLGLLVRAADRTTRLRRG</sequence>
<dbReference type="InterPro" id="IPR038765">
    <property type="entry name" value="Papain-like_cys_pep_sf"/>
</dbReference>
<evidence type="ECO:0000313" key="3">
    <source>
        <dbReference type="EMBL" id="MFC7406643.1"/>
    </source>
</evidence>
<dbReference type="InterPro" id="IPR052901">
    <property type="entry name" value="Bact_TGase-like"/>
</dbReference>
<dbReference type="Pfam" id="PF11992">
    <property type="entry name" value="TgpA_N"/>
    <property type="match status" value="1"/>
</dbReference>
<protein>
    <submittedName>
        <fullName evidence="3">DUF3488 and transglutaminase-like domain-containing protein</fullName>
    </submittedName>
</protein>
<feature type="transmembrane region" description="Helical" evidence="1">
    <location>
        <begin position="118"/>
        <end position="138"/>
    </location>
</feature>
<feature type="transmembrane region" description="Helical" evidence="1">
    <location>
        <begin position="619"/>
        <end position="640"/>
    </location>
</feature>
<evidence type="ECO:0000259" key="2">
    <source>
        <dbReference type="SMART" id="SM00460"/>
    </source>
</evidence>
<dbReference type="SUPFAM" id="SSF54001">
    <property type="entry name" value="Cysteine proteinases"/>
    <property type="match status" value="1"/>
</dbReference>
<feature type="transmembrane region" description="Helical" evidence="1">
    <location>
        <begin position="33"/>
        <end position="52"/>
    </location>
</feature>
<organism evidence="3 4">
    <name type="scientific">Georgenia alba</name>
    <dbReference type="NCBI Taxonomy" id="2233858"/>
    <lineage>
        <taxon>Bacteria</taxon>
        <taxon>Bacillati</taxon>
        <taxon>Actinomycetota</taxon>
        <taxon>Actinomycetes</taxon>
        <taxon>Micrococcales</taxon>
        <taxon>Bogoriellaceae</taxon>
        <taxon>Georgenia</taxon>
    </lineage>
</organism>
<dbReference type="Gene3D" id="3.10.620.30">
    <property type="match status" value="1"/>
</dbReference>
<feature type="transmembrane region" description="Helical" evidence="1">
    <location>
        <begin position="223"/>
        <end position="242"/>
    </location>
</feature>
<feature type="transmembrane region" description="Helical" evidence="1">
    <location>
        <begin position="59"/>
        <end position="78"/>
    </location>
</feature>
<dbReference type="EMBL" id="JBHTCQ010000004">
    <property type="protein sequence ID" value="MFC7406643.1"/>
    <property type="molecule type" value="Genomic_DNA"/>
</dbReference>
<evidence type="ECO:0000256" key="1">
    <source>
        <dbReference type="SAM" id="Phobius"/>
    </source>
</evidence>
<keyword evidence="1" id="KW-1133">Transmembrane helix</keyword>
<dbReference type="Pfam" id="PF01841">
    <property type="entry name" value="Transglut_core"/>
    <property type="match status" value="1"/>
</dbReference>
<gene>
    <name evidence="3" type="ORF">ACFQQL_16105</name>
</gene>
<dbReference type="PANTHER" id="PTHR42736">
    <property type="entry name" value="PROTEIN-GLUTAMINE GAMMA-GLUTAMYLTRANSFERASE"/>
    <property type="match status" value="1"/>
</dbReference>
<keyword evidence="1" id="KW-0812">Transmembrane</keyword>
<feature type="domain" description="Transglutaminase-like" evidence="2">
    <location>
        <begin position="490"/>
        <end position="560"/>
    </location>
</feature>
<dbReference type="SMART" id="SM00460">
    <property type="entry name" value="TGc"/>
    <property type="match status" value="1"/>
</dbReference>
<name>A0ABW2QHD4_9MICO</name>
<comment type="caution">
    <text evidence="3">The sequence shown here is derived from an EMBL/GenBank/DDBJ whole genome shotgun (WGS) entry which is preliminary data.</text>
</comment>